<accession>A0ABX0GTA4</accession>
<keyword evidence="4" id="KW-1185">Reference proteome</keyword>
<sequence>MRVVLELPAEPGDAGAGADGCRLRAGRAGRDRPGRQPGRPIAHGAPSSGPAAQRTQENVRVADALTFFPARERTDLLAAPVAAAIAAWPASTPVDDVEVAEIDATAADTAEFCERYGVGLDESANCVVVTGKREGEERFAACMVLATTRADVNNVVRRRLGVRKASFAPMETAVSLTGMEYGGITPVGLPAGWALYVDAAVAAAPRVVVGSGIRGSKLWLPGAALAALPGAEVVEGLGRPVA</sequence>
<proteinExistence type="predicted"/>
<organism evidence="3 4">
    <name type="scientific">Motilibacter deserti</name>
    <dbReference type="NCBI Taxonomy" id="2714956"/>
    <lineage>
        <taxon>Bacteria</taxon>
        <taxon>Bacillati</taxon>
        <taxon>Actinomycetota</taxon>
        <taxon>Actinomycetes</taxon>
        <taxon>Motilibacterales</taxon>
        <taxon>Motilibacteraceae</taxon>
        <taxon>Motilibacter</taxon>
    </lineage>
</organism>
<dbReference type="SUPFAM" id="SSF55826">
    <property type="entry name" value="YbaK/ProRS associated domain"/>
    <property type="match status" value="1"/>
</dbReference>
<feature type="region of interest" description="Disordered" evidence="1">
    <location>
        <begin position="1"/>
        <end position="54"/>
    </location>
</feature>
<dbReference type="InterPro" id="IPR036754">
    <property type="entry name" value="YbaK/aa-tRNA-synt-asso_dom_sf"/>
</dbReference>
<evidence type="ECO:0000259" key="2">
    <source>
        <dbReference type="Pfam" id="PF04073"/>
    </source>
</evidence>
<dbReference type="EMBL" id="JAANNP010000004">
    <property type="protein sequence ID" value="NHC14112.1"/>
    <property type="molecule type" value="Genomic_DNA"/>
</dbReference>
<feature type="domain" description="YbaK/aminoacyl-tRNA synthetase-associated" evidence="2">
    <location>
        <begin position="106"/>
        <end position="226"/>
    </location>
</feature>
<dbReference type="Pfam" id="PF04073">
    <property type="entry name" value="tRNA_edit"/>
    <property type="match status" value="1"/>
</dbReference>
<name>A0ABX0GTA4_9ACTN</name>
<reference evidence="3 4" key="1">
    <citation type="submission" date="2020-03" db="EMBL/GenBank/DDBJ databases">
        <title>Two novel Motilibacter sp.</title>
        <authorList>
            <person name="Liu S."/>
        </authorList>
    </citation>
    <scope>NUCLEOTIDE SEQUENCE [LARGE SCALE GENOMIC DNA]</scope>
    <source>
        <strain evidence="3 4">E257</strain>
    </source>
</reference>
<dbReference type="InterPro" id="IPR007214">
    <property type="entry name" value="YbaK/aa-tRNA-synth-assoc-dom"/>
</dbReference>
<evidence type="ECO:0000313" key="3">
    <source>
        <dbReference type="EMBL" id="NHC14112.1"/>
    </source>
</evidence>
<dbReference type="Proteomes" id="UP000800981">
    <property type="component" value="Unassembled WGS sequence"/>
</dbReference>
<evidence type="ECO:0000256" key="1">
    <source>
        <dbReference type="SAM" id="MobiDB-lite"/>
    </source>
</evidence>
<protein>
    <recommendedName>
        <fullName evidence="2">YbaK/aminoacyl-tRNA synthetase-associated domain-containing protein</fullName>
    </recommendedName>
</protein>
<evidence type="ECO:0000313" key="4">
    <source>
        <dbReference type="Proteomes" id="UP000800981"/>
    </source>
</evidence>
<dbReference type="Gene3D" id="3.90.960.10">
    <property type="entry name" value="YbaK/aminoacyl-tRNA synthetase-associated domain"/>
    <property type="match status" value="1"/>
</dbReference>
<gene>
    <name evidence="3" type="ORF">G9H71_09995</name>
</gene>
<comment type="caution">
    <text evidence="3">The sequence shown here is derived from an EMBL/GenBank/DDBJ whole genome shotgun (WGS) entry which is preliminary data.</text>
</comment>